<dbReference type="EMBL" id="JBEGDP010000004">
    <property type="protein sequence ID" value="MEQ7846823.1"/>
    <property type="molecule type" value="Genomic_DNA"/>
</dbReference>
<dbReference type="SUPFAM" id="SSF56281">
    <property type="entry name" value="Metallo-hydrolase/oxidoreductase"/>
    <property type="match status" value="1"/>
</dbReference>
<dbReference type="Pfam" id="PF00753">
    <property type="entry name" value="Lactamase_B"/>
    <property type="match status" value="1"/>
</dbReference>
<accession>A0ABV1NWH8</accession>
<dbReference type="PANTHER" id="PTHR30619:SF1">
    <property type="entry name" value="RECOMBINATION PROTEIN 2"/>
    <property type="match status" value="1"/>
</dbReference>
<feature type="transmembrane region" description="Helical" evidence="7">
    <location>
        <begin position="49"/>
        <end position="69"/>
    </location>
</feature>
<evidence type="ECO:0000259" key="8">
    <source>
        <dbReference type="SMART" id="SM00849"/>
    </source>
</evidence>
<feature type="transmembrane region" description="Helical" evidence="7">
    <location>
        <begin position="310"/>
        <end position="328"/>
    </location>
</feature>
<feature type="transmembrane region" description="Helical" evidence="7">
    <location>
        <begin position="238"/>
        <end position="260"/>
    </location>
</feature>
<dbReference type="InterPro" id="IPR035681">
    <property type="entry name" value="ComA-like_MBL"/>
</dbReference>
<evidence type="ECO:0000256" key="3">
    <source>
        <dbReference type="ARBA" id="ARBA00022692"/>
    </source>
</evidence>
<keyword evidence="4 7" id="KW-1133">Transmembrane helix</keyword>
<evidence type="ECO:0000313" key="10">
    <source>
        <dbReference type="Proteomes" id="UP001482520"/>
    </source>
</evidence>
<dbReference type="Gene3D" id="3.60.15.10">
    <property type="entry name" value="Ribonuclease Z/Hydroxyacylglutathione hydrolase-like"/>
    <property type="match status" value="1"/>
</dbReference>
<evidence type="ECO:0000256" key="6">
    <source>
        <dbReference type="SAM" id="MobiDB-lite"/>
    </source>
</evidence>
<dbReference type="Pfam" id="PF03772">
    <property type="entry name" value="Competence"/>
    <property type="match status" value="1"/>
</dbReference>
<dbReference type="PANTHER" id="PTHR30619">
    <property type="entry name" value="DNA INTERNALIZATION/COMPETENCE PROTEIN COMEC/REC2"/>
    <property type="match status" value="1"/>
</dbReference>
<feature type="region of interest" description="Disordered" evidence="6">
    <location>
        <begin position="759"/>
        <end position="780"/>
    </location>
</feature>
<name>A0ABV1NWH8_9ACTN</name>
<dbReference type="Proteomes" id="UP001482520">
    <property type="component" value="Unassembled WGS sequence"/>
</dbReference>
<comment type="caution">
    <text evidence="9">The sequence shown here is derived from an EMBL/GenBank/DDBJ whole genome shotgun (WGS) entry which is preliminary data.</text>
</comment>
<evidence type="ECO:0000256" key="4">
    <source>
        <dbReference type="ARBA" id="ARBA00022989"/>
    </source>
</evidence>
<keyword evidence="2" id="KW-1003">Cell membrane</keyword>
<dbReference type="InterPro" id="IPR004477">
    <property type="entry name" value="ComEC_N"/>
</dbReference>
<feature type="transmembrane region" description="Helical" evidence="7">
    <location>
        <begin position="390"/>
        <end position="411"/>
    </location>
</feature>
<dbReference type="InterPro" id="IPR001279">
    <property type="entry name" value="Metallo-B-lactamas"/>
</dbReference>
<feature type="domain" description="Metallo-beta-lactamase" evidence="8">
    <location>
        <begin position="520"/>
        <end position="715"/>
    </location>
</feature>
<reference evidence="9 10" key="1">
    <citation type="submission" date="2024-02" db="EMBL/GenBank/DDBJ databases">
        <title>Full genome sequence of Nocardioides kribbensis.</title>
        <authorList>
            <person name="Poletto B.L."/>
            <person name="Silva G."/>
            <person name="Galante D."/>
            <person name="Campos K.R."/>
            <person name="Santos M.B.N."/>
            <person name="Sacchi C.T."/>
        </authorList>
    </citation>
    <scope>NUCLEOTIDE SEQUENCE [LARGE SCALE GENOMIC DNA]</scope>
    <source>
        <strain evidence="9 10">O4R</strain>
    </source>
</reference>
<comment type="subcellular location">
    <subcellularLocation>
        <location evidence="1">Cell membrane</location>
        <topology evidence="1">Multi-pass membrane protein</topology>
    </subcellularLocation>
</comment>
<evidence type="ECO:0000313" key="9">
    <source>
        <dbReference type="EMBL" id="MEQ7846823.1"/>
    </source>
</evidence>
<organism evidence="9 10">
    <name type="scientific">Nocardioides kribbensis</name>
    <dbReference type="NCBI Taxonomy" id="305517"/>
    <lineage>
        <taxon>Bacteria</taxon>
        <taxon>Bacillati</taxon>
        <taxon>Actinomycetota</taxon>
        <taxon>Actinomycetes</taxon>
        <taxon>Propionibacteriales</taxon>
        <taxon>Nocardioidaceae</taxon>
        <taxon>Nocardioides</taxon>
    </lineage>
</organism>
<keyword evidence="10" id="KW-1185">Reference proteome</keyword>
<dbReference type="RefSeq" id="WP_349804103.1">
    <property type="nucleotide sequence ID" value="NZ_JBEGDP010000004.1"/>
</dbReference>
<feature type="transmembrane region" description="Helical" evidence="7">
    <location>
        <begin position="266"/>
        <end position="284"/>
    </location>
</feature>
<evidence type="ECO:0000256" key="5">
    <source>
        <dbReference type="ARBA" id="ARBA00023136"/>
    </source>
</evidence>
<dbReference type="InterPro" id="IPR052159">
    <property type="entry name" value="Competence_DNA_uptake"/>
</dbReference>
<dbReference type="NCBIfam" id="TIGR00360">
    <property type="entry name" value="ComEC_N-term"/>
    <property type="match status" value="1"/>
</dbReference>
<evidence type="ECO:0000256" key="1">
    <source>
        <dbReference type="ARBA" id="ARBA00004651"/>
    </source>
</evidence>
<dbReference type="CDD" id="cd07731">
    <property type="entry name" value="ComA-like_MBL-fold"/>
    <property type="match status" value="1"/>
</dbReference>
<feature type="transmembrane region" description="Helical" evidence="7">
    <location>
        <begin position="452"/>
        <end position="477"/>
    </location>
</feature>
<feature type="transmembrane region" description="Helical" evidence="7">
    <location>
        <begin position="363"/>
        <end position="384"/>
    </location>
</feature>
<dbReference type="InterPro" id="IPR036866">
    <property type="entry name" value="RibonucZ/Hydroxyglut_hydro"/>
</dbReference>
<sequence>MRDPRMALVGLAAWTGALTGTLLTVGWAALVLAAALVGGAALARRRPGTRALVAALLSVLVAVGVVAVLRAAVVRDGPVADLAAERAVVDLEGTVVSDPRPVQGAFEEQVVVRLDVDRVVGRGRAWRLSAPVVVLGGADWAAVPLGARVSTSGRLAPSDSRGGDEVAALLVGADAVATLEGPDVWWRGAAGVRASLRAAVEHRPAAQRVLVPALVVGDDAGLDPGVAEDFRTTGLTHLTAVSGTNLTLVVGFVLLLARWVGVRGRWLVVVGALGIVGFVLLARTEPSVVRAAAMGAVGLLGLGRNGRQRGFRALGVAVTALLLVSPGLATTVGFALSVLATAGILVLAPPWRDALRRWLPRWAAEAVAVPAAAQLACTPLVAAVSGQVSLVAVVANLLVAPVVGPATVLGLVAGLVGLVWPGLATVIGTLAAWCVAWIVLVARRGADLPTAAVAWGTGPLALVVLTLACAALALLAPRVLRSRALGPLAVGVVVLVALVRLPTPGWPPPGWVLVACDVGQGDALVLRTGPGAAVVVDAGPDAAAVDRCLTDLGVEQVPLVVLTHFHADHVDGLAGVLEGRRVDRVEVTSVPDPPGGVQHVQEVAAEHGVAVSTVAHGATSRVGEATLQVLWPPVPAPPVPSGASAANDASVVLLVEVRGVRMLLTGDLEPTGQAVLAAALPGLRADMLKLPHHGSAHQDEAFLESLAARLVLVSVGQDNTYGHPSPQVVSDLERTGARVLRTDLSGDLAVVVDPDGALGTLTHEPLGPASSAEPGGAGDR</sequence>
<evidence type="ECO:0000256" key="2">
    <source>
        <dbReference type="ARBA" id="ARBA00022475"/>
    </source>
</evidence>
<dbReference type="SMART" id="SM00849">
    <property type="entry name" value="Lactamase_B"/>
    <property type="match status" value="1"/>
</dbReference>
<proteinExistence type="predicted"/>
<keyword evidence="3 7" id="KW-0812">Transmembrane</keyword>
<evidence type="ECO:0000256" key="7">
    <source>
        <dbReference type="SAM" id="Phobius"/>
    </source>
</evidence>
<gene>
    <name evidence="9" type="ORF">V6R90_05990</name>
</gene>
<keyword evidence="5 7" id="KW-0472">Membrane</keyword>
<protein>
    <submittedName>
        <fullName evidence="9">ComEC/Rec2 family competence protein</fullName>
    </submittedName>
</protein>
<feature type="transmembrane region" description="Helical" evidence="7">
    <location>
        <begin position="418"/>
        <end position="440"/>
    </location>
</feature>